<dbReference type="FunFam" id="3.40.50.300:FF:000522">
    <property type="entry name" value="Gluconokinase"/>
    <property type="match status" value="1"/>
</dbReference>
<evidence type="ECO:0000313" key="11">
    <source>
        <dbReference type="EMBL" id="GGH65964.1"/>
    </source>
</evidence>
<evidence type="ECO:0000256" key="5">
    <source>
        <dbReference type="ARBA" id="ARBA00022741"/>
    </source>
</evidence>
<dbReference type="CDD" id="cd02021">
    <property type="entry name" value="GntK"/>
    <property type="match status" value="1"/>
</dbReference>
<dbReference type="GO" id="GO:0019521">
    <property type="term" value="P:D-gluconate metabolic process"/>
    <property type="evidence" value="ECO:0007669"/>
    <property type="project" value="UniProtKB-KW"/>
</dbReference>
<reference evidence="11 12" key="1">
    <citation type="journal article" date="2014" name="Int. J. Syst. Evol. Microbiol.">
        <title>Complete genome sequence of Corynebacterium casei LMG S-19264T (=DSM 44701T), isolated from a smear-ripened cheese.</title>
        <authorList>
            <consortium name="US DOE Joint Genome Institute (JGI-PGF)"/>
            <person name="Walter F."/>
            <person name="Albersmeier A."/>
            <person name="Kalinowski J."/>
            <person name="Ruckert C."/>
        </authorList>
    </citation>
    <scope>NUCLEOTIDE SEQUENCE [LARGE SCALE GENOMIC DNA]</scope>
    <source>
        <strain evidence="11 12">CCM 8669</strain>
    </source>
</reference>
<dbReference type="InterPro" id="IPR006001">
    <property type="entry name" value="Therm_gnt_kin"/>
</dbReference>
<accession>A0A917MX28</accession>
<evidence type="ECO:0000256" key="4">
    <source>
        <dbReference type="ARBA" id="ARBA00022679"/>
    </source>
</evidence>
<dbReference type="Proteomes" id="UP000600171">
    <property type="component" value="Unassembled WGS sequence"/>
</dbReference>
<evidence type="ECO:0000256" key="6">
    <source>
        <dbReference type="ARBA" id="ARBA00022777"/>
    </source>
</evidence>
<dbReference type="InterPro" id="IPR027417">
    <property type="entry name" value="P-loop_NTPase"/>
</dbReference>
<dbReference type="NCBIfam" id="TIGR01313">
    <property type="entry name" value="therm_gnt_kin"/>
    <property type="match status" value="1"/>
</dbReference>
<dbReference type="GO" id="GO:0005737">
    <property type="term" value="C:cytoplasm"/>
    <property type="evidence" value="ECO:0007669"/>
    <property type="project" value="TreeGrafter"/>
</dbReference>
<keyword evidence="5 10" id="KW-0547">Nucleotide-binding</keyword>
<comment type="caution">
    <text evidence="11">The sequence shown here is derived from an EMBL/GenBank/DDBJ whole genome shotgun (WGS) entry which is preliminary data.</text>
</comment>
<organism evidence="11 12">
    <name type="scientific">Rothia aerolata</name>
    <dbReference type="NCBI Taxonomy" id="1812262"/>
    <lineage>
        <taxon>Bacteria</taxon>
        <taxon>Bacillati</taxon>
        <taxon>Actinomycetota</taxon>
        <taxon>Actinomycetes</taxon>
        <taxon>Micrococcales</taxon>
        <taxon>Micrococcaceae</taxon>
        <taxon>Rothia</taxon>
    </lineage>
</organism>
<evidence type="ECO:0000256" key="2">
    <source>
        <dbReference type="ARBA" id="ARBA00008420"/>
    </source>
</evidence>
<comment type="catalytic activity">
    <reaction evidence="9 10">
        <text>D-gluconate + ATP = 6-phospho-D-gluconate + ADP + H(+)</text>
        <dbReference type="Rhea" id="RHEA:19433"/>
        <dbReference type="ChEBI" id="CHEBI:15378"/>
        <dbReference type="ChEBI" id="CHEBI:18391"/>
        <dbReference type="ChEBI" id="CHEBI:30616"/>
        <dbReference type="ChEBI" id="CHEBI:58759"/>
        <dbReference type="ChEBI" id="CHEBI:456216"/>
        <dbReference type="EC" id="2.7.1.12"/>
    </reaction>
</comment>
<keyword evidence="8" id="KW-0311">Gluconate utilization</keyword>
<dbReference type="EMBL" id="BMDC01000004">
    <property type="protein sequence ID" value="GGH65964.1"/>
    <property type="molecule type" value="Genomic_DNA"/>
</dbReference>
<evidence type="ECO:0000256" key="10">
    <source>
        <dbReference type="RuleBase" id="RU363066"/>
    </source>
</evidence>
<comment type="pathway">
    <text evidence="1">Carbohydrate acid metabolism.</text>
</comment>
<keyword evidence="7 10" id="KW-0067">ATP-binding</keyword>
<dbReference type="SUPFAM" id="SSF52540">
    <property type="entry name" value="P-loop containing nucleoside triphosphate hydrolases"/>
    <property type="match status" value="1"/>
</dbReference>
<evidence type="ECO:0000256" key="8">
    <source>
        <dbReference type="ARBA" id="ARBA00023064"/>
    </source>
</evidence>
<keyword evidence="12" id="KW-1185">Reference proteome</keyword>
<dbReference type="EC" id="2.7.1.12" evidence="3 10"/>
<evidence type="ECO:0000256" key="3">
    <source>
        <dbReference type="ARBA" id="ARBA00012054"/>
    </source>
</evidence>
<evidence type="ECO:0000256" key="1">
    <source>
        <dbReference type="ARBA" id="ARBA00004761"/>
    </source>
</evidence>
<dbReference type="AlphaFoldDB" id="A0A917MX28"/>
<comment type="similarity">
    <text evidence="2 10">Belongs to the gluconokinase GntK/GntV family.</text>
</comment>
<dbReference type="PANTHER" id="PTHR43442:SF3">
    <property type="entry name" value="GLUCONOKINASE-RELATED"/>
    <property type="match status" value="1"/>
</dbReference>
<keyword evidence="4 10" id="KW-0808">Transferase</keyword>
<protein>
    <recommendedName>
        <fullName evidence="3 10">Gluconokinase</fullName>
        <ecNumber evidence="3 10">2.7.1.12</ecNumber>
    </recommendedName>
</protein>
<dbReference type="PANTHER" id="PTHR43442">
    <property type="entry name" value="GLUCONOKINASE-RELATED"/>
    <property type="match status" value="1"/>
</dbReference>
<gene>
    <name evidence="11" type="ORF">GCM10007359_19740</name>
</gene>
<dbReference type="Pfam" id="PF13671">
    <property type="entry name" value="AAA_33"/>
    <property type="match status" value="1"/>
</dbReference>
<dbReference type="Gene3D" id="3.40.50.300">
    <property type="entry name" value="P-loop containing nucleotide triphosphate hydrolases"/>
    <property type="match status" value="1"/>
</dbReference>
<evidence type="ECO:0000256" key="7">
    <source>
        <dbReference type="ARBA" id="ARBA00022840"/>
    </source>
</evidence>
<name>A0A917MX28_9MICC</name>
<keyword evidence="6 10" id="KW-0418">Kinase</keyword>
<sequence length="174" mass="18653">MTSTHSPLHVVIMGVSGTGKTSAAQYLQQHLGWVYAEGDEFHSEANVAKMRSGTPLNDDDRAPWLASIATWMTEQAAAGHNTLVTCSALKRKYRDILRAATGRVVFLHLTGEKAVLAQRMDSRVDHYMPSSLLDSQFATLEPLGEDEAGVVVDVAGSKDDVAAAALAAVRKFAG</sequence>
<dbReference type="GO" id="GO:0046316">
    <property type="term" value="F:gluconokinase activity"/>
    <property type="evidence" value="ECO:0007669"/>
    <property type="project" value="UniProtKB-EC"/>
</dbReference>
<evidence type="ECO:0000256" key="9">
    <source>
        <dbReference type="ARBA" id="ARBA00048090"/>
    </source>
</evidence>
<dbReference type="RefSeq" id="WP_188360209.1">
    <property type="nucleotide sequence ID" value="NZ_BMDC01000004.1"/>
</dbReference>
<dbReference type="GO" id="GO:0005524">
    <property type="term" value="F:ATP binding"/>
    <property type="evidence" value="ECO:0007669"/>
    <property type="project" value="UniProtKB-KW"/>
</dbReference>
<evidence type="ECO:0000313" key="12">
    <source>
        <dbReference type="Proteomes" id="UP000600171"/>
    </source>
</evidence>
<proteinExistence type="inferred from homology"/>